<dbReference type="OrthoDB" id="3438340at2759"/>
<comment type="caution">
    <text evidence="2">The sequence shown here is derived from an EMBL/GenBank/DDBJ whole genome shotgun (WGS) entry which is preliminary data.</text>
</comment>
<evidence type="ECO:0000313" key="2">
    <source>
        <dbReference type="EMBL" id="OQO01423.1"/>
    </source>
</evidence>
<dbReference type="InParanoid" id="A0A1V8SQI9"/>
<organism evidence="2 3">
    <name type="scientific">Cryoendolithus antarcticus</name>
    <dbReference type="NCBI Taxonomy" id="1507870"/>
    <lineage>
        <taxon>Eukaryota</taxon>
        <taxon>Fungi</taxon>
        <taxon>Dikarya</taxon>
        <taxon>Ascomycota</taxon>
        <taxon>Pezizomycotina</taxon>
        <taxon>Dothideomycetes</taxon>
        <taxon>Dothideomycetidae</taxon>
        <taxon>Cladosporiales</taxon>
        <taxon>Cladosporiaceae</taxon>
        <taxon>Cryoendolithus</taxon>
    </lineage>
</organism>
<dbReference type="Proteomes" id="UP000192596">
    <property type="component" value="Unassembled WGS sequence"/>
</dbReference>
<dbReference type="AlphaFoldDB" id="A0A1V8SQI9"/>
<evidence type="ECO:0000256" key="1">
    <source>
        <dbReference type="SAM" id="MobiDB-lite"/>
    </source>
</evidence>
<dbReference type="EMBL" id="NAJO01000031">
    <property type="protein sequence ID" value="OQO01423.1"/>
    <property type="molecule type" value="Genomic_DNA"/>
</dbReference>
<protein>
    <submittedName>
        <fullName evidence="2">Uncharacterized protein</fullName>
    </submittedName>
</protein>
<gene>
    <name evidence="2" type="ORF">B0A48_12978</name>
</gene>
<feature type="region of interest" description="Disordered" evidence="1">
    <location>
        <begin position="97"/>
        <end position="159"/>
    </location>
</feature>
<proteinExistence type="predicted"/>
<evidence type="ECO:0000313" key="3">
    <source>
        <dbReference type="Proteomes" id="UP000192596"/>
    </source>
</evidence>
<feature type="region of interest" description="Disordered" evidence="1">
    <location>
        <begin position="184"/>
        <end position="227"/>
    </location>
</feature>
<accession>A0A1V8SQI9</accession>
<name>A0A1V8SQI9_9PEZI</name>
<keyword evidence="3" id="KW-1185">Reference proteome</keyword>
<sequence length="227" mass="24110">MKAKAPETDGVLEAFTARQAVGSAAQQRLLESKFGDAPALASYDAAEEDNETKIFLASLGDVTGLHSAKDVHDPDLPDGLMSGKPVNTDDQLLERLLGKRVAGEHKKRQAKTKSEKGAAESAAPVANPVVKRKAEVVAEESEDEEQGRGSSFRMKKLARSVVKPDVTEIEAEVELPSAVVMGAEEATPAPGKQVREIAKPRKAQPASYLDELLAKKGKTKGKGSDNG</sequence>
<reference evidence="3" key="1">
    <citation type="submission" date="2017-03" db="EMBL/GenBank/DDBJ databases">
        <title>Genomes of endolithic fungi from Antarctica.</title>
        <authorList>
            <person name="Coleine C."/>
            <person name="Masonjones S."/>
            <person name="Stajich J.E."/>
        </authorList>
    </citation>
    <scope>NUCLEOTIDE SEQUENCE [LARGE SCALE GENOMIC DNA]</scope>
    <source>
        <strain evidence="3">CCFEE 5527</strain>
    </source>
</reference>